<proteinExistence type="predicted"/>
<evidence type="ECO:0000256" key="1">
    <source>
        <dbReference type="SAM" id="MobiDB-lite"/>
    </source>
</evidence>
<evidence type="ECO:0000313" key="2">
    <source>
        <dbReference type="EMBL" id="KAL0355898.1"/>
    </source>
</evidence>
<name>A0AAW2PLE9_SESRA</name>
<feature type="region of interest" description="Disordered" evidence="1">
    <location>
        <begin position="1"/>
        <end position="87"/>
    </location>
</feature>
<accession>A0AAW2PLE9</accession>
<organism evidence="2">
    <name type="scientific">Sesamum radiatum</name>
    <name type="common">Black benniseed</name>
    <dbReference type="NCBI Taxonomy" id="300843"/>
    <lineage>
        <taxon>Eukaryota</taxon>
        <taxon>Viridiplantae</taxon>
        <taxon>Streptophyta</taxon>
        <taxon>Embryophyta</taxon>
        <taxon>Tracheophyta</taxon>
        <taxon>Spermatophyta</taxon>
        <taxon>Magnoliopsida</taxon>
        <taxon>eudicotyledons</taxon>
        <taxon>Gunneridae</taxon>
        <taxon>Pentapetalae</taxon>
        <taxon>asterids</taxon>
        <taxon>lamiids</taxon>
        <taxon>Lamiales</taxon>
        <taxon>Pedaliaceae</taxon>
        <taxon>Sesamum</taxon>
    </lineage>
</organism>
<comment type="caution">
    <text evidence="2">The sequence shown here is derived from an EMBL/GenBank/DDBJ whole genome shotgun (WGS) entry which is preliminary data.</text>
</comment>
<sequence>MFSRNTTAGGLGRSTSQPCRSIHSTHDIDEEQIDDTQSGSRRSRDEYENITFSQSPPVISLNEYTSSPQPAQTCIGPCGSGRSMRYD</sequence>
<protein>
    <submittedName>
        <fullName evidence="2">Uncharacterized protein</fullName>
    </submittedName>
</protein>
<reference evidence="2" key="2">
    <citation type="journal article" date="2024" name="Plant">
        <title>Genomic evolution and insights into agronomic trait innovations of Sesamum species.</title>
        <authorList>
            <person name="Miao H."/>
            <person name="Wang L."/>
            <person name="Qu L."/>
            <person name="Liu H."/>
            <person name="Sun Y."/>
            <person name="Le M."/>
            <person name="Wang Q."/>
            <person name="Wei S."/>
            <person name="Zheng Y."/>
            <person name="Lin W."/>
            <person name="Duan Y."/>
            <person name="Cao H."/>
            <person name="Xiong S."/>
            <person name="Wang X."/>
            <person name="Wei L."/>
            <person name="Li C."/>
            <person name="Ma Q."/>
            <person name="Ju M."/>
            <person name="Zhao R."/>
            <person name="Li G."/>
            <person name="Mu C."/>
            <person name="Tian Q."/>
            <person name="Mei H."/>
            <person name="Zhang T."/>
            <person name="Gao T."/>
            <person name="Zhang H."/>
        </authorList>
    </citation>
    <scope>NUCLEOTIDE SEQUENCE</scope>
    <source>
        <strain evidence="2">G02</strain>
    </source>
</reference>
<dbReference type="AlphaFoldDB" id="A0AAW2PLE9"/>
<feature type="compositionally biased region" description="Polar residues" evidence="1">
    <location>
        <begin position="50"/>
        <end position="72"/>
    </location>
</feature>
<reference evidence="2" key="1">
    <citation type="submission" date="2020-06" db="EMBL/GenBank/DDBJ databases">
        <authorList>
            <person name="Li T."/>
            <person name="Hu X."/>
            <person name="Zhang T."/>
            <person name="Song X."/>
            <person name="Zhang H."/>
            <person name="Dai N."/>
            <person name="Sheng W."/>
            <person name="Hou X."/>
            <person name="Wei L."/>
        </authorList>
    </citation>
    <scope>NUCLEOTIDE SEQUENCE</scope>
    <source>
        <strain evidence="2">G02</strain>
        <tissue evidence="2">Leaf</tissue>
    </source>
</reference>
<dbReference type="EMBL" id="JACGWJ010000017">
    <property type="protein sequence ID" value="KAL0355898.1"/>
    <property type="molecule type" value="Genomic_DNA"/>
</dbReference>
<gene>
    <name evidence="2" type="ORF">Sradi_4036700</name>
</gene>
<feature type="compositionally biased region" description="Polar residues" evidence="1">
    <location>
        <begin position="1"/>
        <end position="19"/>
    </location>
</feature>